<organism evidence="1 2">
    <name type="scientific">Halomonas korlensis</name>
    <dbReference type="NCBI Taxonomy" id="463301"/>
    <lineage>
        <taxon>Bacteria</taxon>
        <taxon>Pseudomonadati</taxon>
        <taxon>Pseudomonadota</taxon>
        <taxon>Gammaproteobacteria</taxon>
        <taxon>Oceanospirillales</taxon>
        <taxon>Halomonadaceae</taxon>
        <taxon>Halomonas</taxon>
    </lineage>
</organism>
<proteinExistence type="predicted"/>
<dbReference type="InterPro" id="IPR044399">
    <property type="entry name" value="Mb-like_M"/>
</dbReference>
<dbReference type="InterPro" id="IPR012292">
    <property type="entry name" value="Globin/Proto"/>
</dbReference>
<dbReference type="STRING" id="463301.SAMN04487955_103235"/>
<dbReference type="Proteomes" id="UP000198693">
    <property type="component" value="Unassembled WGS sequence"/>
</dbReference>
<dbReference type="Gene3D" id="1.10.490.10">
    <property type="entry name" value="Globins"/>
    <property type="match status" value="1"/>
</dbReference>
<dbReference type="GO" id="GO:0019825">
    <property type="term" value="F:oxygen binding"/>
    <property type="evidence" value="ECO:0007669"/>
    <property type="project" value="InterPro"/>
</dbReference>
<reference evidence="2" key="1">
    <citation type="submission" date="2016-10" db="EMBL/GenBank/DDBJ databases">
        <authorList>
            <person name="Varghese N."/>
            <person name="Submissions S."/>
        </authorList>
    </citation>
    <scope>NUCLEOTIDE SEQUENCE [LARGE SCALE GENOMIC DNA]</scope>
    <source>
        <strain evidence="2">CGMCC 1.6981</strain>
    </source>
</reference>
<dbReference type="InterPro" id="IPR009050">
    <property type="entry name" value="Globin-like_sf"/>
</dbReference>
<evidence type="ECO:0000313" key="1">
    <source>
        <dbReference type="EMBL" id="SFU51734.1"/>
    </source>
</evidence>
<dbReference type="CDD" id="cd01040">
    <property type="entry name" value="Mb-like"/>
    <property type="match status" value="1"/>
</dbReference>
<evidence type="ECO:0000313" key="2">
    <source>
        <dbReference type="Proteomes" id="UP000198693"/>
    </source>
</evidence>
<keyword evidence="2" id="KW-1185">Reference proteome</keyword>
<dbReference type="AlphaFoldDB" id="A0A1I7GTH3"/>
<accession>A0A1I7GTH3</accession>
<gene>
    <name evidence="1" type="ORF">SAMN04487955_103235</name>
</gene>
<name>A0A1I7GTH3_9GAMM</name>
<dbReference type="EMBL" id="FPBP01000003">
    <property type="protein sequence ID" value="SFU51734.1"/>
    <property type="molecule type" value="Genomic_DNA"/>
</dbReference>
<dbReference type="GO" id="GO:0020037">
    <property type="term" value="F:heme binding"/>
    <property type="evidence" value="ECO:0007669"/>
    <property type="project" value="InterPro"/>
</dbReference>
<dbReference type="SUPFAM" id="SSF46458">
    <property type="entry name" value="Globin-like"/>
    <property type="match status" value="1"/>
</dbReference>
<sequence length="163" mass="19070">MTTDGRIPPNLDVRHSCGCPVDIEQLFDESYGRVLSREVGGQGFFSAFYDRFLAASPEVAEKFRYTDMPRQQAMLKKAFYHLLAFYASSHADYYLHEVAVSHSRVHLDIPPRLYDLWLETLIATVRRFDDRFTDEAELAWRLVMSPGIVYMKFHYEREDTFAL</sequence>
<protein>
    <submittedName>
        <fullName evidence="1">Hemoglobin-like flavoprotein</fullName>
    </submittedName>
</protein>